<name>A0A918XSK0_9PROT</name>
<proteinExistence type="predicted"/>
<dbReference type="EMBL" id="BMZS01000006">
    <property type="protein sequence ID" value="GHD52592.1"/>
    <property type="molecule type" value="Genomic_DNA"/>
</dbReference>
<evidence type="ECO:0000313" key="2">
    <source>
        <dbReference type="Proteomes" id="UP000630353"/>
    </source>
</evidence>
<gene>
    <name evidence="1" type="ORF">GCM10017083_28150</name>
</gene>
<protein>
    <recommendedName>
        <fullName evidence="3">SIR2-like domain-containing protein</fullName>
    </recommendedName>
</protein>
<organism evidence="1 2">
    <name type="scientific">Thalassobaculum fulvum</name>
    <dbReference type="NCBI Taxonomy" id="1633335"/>
    <lineage>
        <taxon>Bacteria</taxon>
        <taxon>Pseudomonadati</taxon>
        <taxon>Pseudomonadota</taxon>
        <taxon>Alphaproteobacteria</taxon>
        <taxon>Rhodospirillales</taxon>
        <taxon>Thalassobaculaceae</taxon>
        <taxon>Thalassobaculum</taxon>
    </lineage>
</organism>
<dbReference type="Proteomes" id="UP000630353">
    <property type="component" value="Unassembled WGS sequence"/>
</dbReference>
<keyword evidence="2" id="KW-1185">Reference proteome</keyword>
<dbReference type="AlphaFoldDB" id="A0A918XSK0"/>
<sequence length="436" mass="47713">MFPTFEVCLMQWAHDHIVHIGGETEAPDDPASEVGAWRKRIEPWLSAVFQAEHLSLLLGNGFTTGIANHAGGAPTSMAGSGFGGCPNEDKVAARAKKLADAMGRGSANIEDQLSAALALLAGLQILEHTDVAAWEAAIDNVLGGFIKDVLATEKSISDGIDDEPTGGGPLAREILVSFLMSFASRAASRERLHIFTTNYDRLIERGCDYAGLRIIDRFTGALEPEFRSSRLHVDMHYTPPGIRGEPRHLEGVIHLTKLHGSLDWRYDKPRLYRIGLPFGADAGHPAVPSSPRSSVMIYPNAVKDVETAAYPYADLFRDFSSSICRPNNVLVTYGYGFGDDHINRVIADMLTIPSTHLVILAWGQKPHERIASFVSRIGRPQQLTLLIGKHFGDIRTLVEHYLPKPAIDPLTIRMSELVERRGKITTKEPSEDGGSP</sequence>
<comment type="caution">
    <text evidence="1">The sequence shown here is derived from an EMBL/GenBank/DDBJ whole genome shotgun (WGS) entry which is preliminary data.</text>
</comment>
<evidence type="ECO:0000313" key="1">
    <source>
        <dbReference type="EMBL" id="GHD52592.1"/>
    </source>
</evidence>
<reference evidence="1" key="1">
    <citation type="journal article" date="2014" name="Int. J. Syst. Evol. Microbiol.">
        <title>Complete genome sequence of Corynebacterium casei LMG S-19264T (=DSM 44701T), isolated from a smear-ripened cheese.</title>
        <authorList>
            <consortium name="US DOE Joint Genome Institute (JGI-PGF)"/>
            <person name="Walter F."/>
            <person name="Albersmeier A."/>
            <person name="Kalinowski J."/>
            <person name="Ruckert C."/>
        </authorList>
    </citation>
    <scope>NUCLEOTIDE SEQUENCE</scope>
    <source>
        <strain evidence="1">KCTC 42651</strain>
    </source>
</reference>
<reference evidence="1" key="2">
    <citation type="submission" date="2020-09" db="EMBL/GenBank/DDBJ databases">
        <authorList>
            <person name="Sun Q."/>
            <person name="Kim S."/>
        </authorList>
    </citation>
    <scope>NUCLEOTIDE SEQUENCE</scope>
    <source>
        <strain evidence="1">KCTC 42651</strain>
    </source>
</reference>
<accession>A0A918XSK0</accession>
<dbReference type="Pfam" id="PF13289">
    <property type="entry name" value="SIR2_2"/>
    <property type="match status" value="1"/>
</dbReference>
<evidence type="ECO:0008006" key="3">
    <source>
        <dbReference type="Google" id="ProtNLM"/>
    </source>
</evidence>